<protein>
    <submittedName>
        <fullName evidence="1">Unannotated protein</fullName>
    </submittedName>
</protein>
<evidence type="ECO:0000313" key="1">
    <source>
        <dbReference type="EMBL" id="CAB4948711.1"/>
    </source>
</evidence>
<gene>
    <name evidence="1" type="ORF">UFOPK3785_00693</name>
</gene>
<name>A0A6J7K0Z2_9ZZZZ</name>
<reference evidence="1" key="1">
    <citation type="submission" date="2020-05" db="EMBL/GenBank/DDBJ databases">
        <authorList>
            <person name="Chiriac C."/>
            <person name="Salcher M."/>
            <person name="Ghai R."/>
            <person name="Kavagutti S V."/>
        </authorList>
    </citation>
    <scope>NUCLEOTIDE SEQUENCE</scope>
</reference>
<proteinExistence type="predicted"/>
<dbReference type="EMBL" id="CAFBNJ010000027">
    <property type="protein sequence ID" value="CAB4948711.1"/>
    <property type="molecule type" value="Genomic_DNA"/>
</dbReference>
<organism evidence="1">
    <name type="scientific">freshwater metagenome</name>
    <dbReference type="NCBI Taxonomy" id="449393"/>
    <lineage>
        <taxon>unclassified sequences</taxon>
        <taxon>metagenomes</taxon>
        <taxon>ecological metagenomes</taxon>
    </lineage>
</organism>
<sequence length="111" mass="12709">MFRNKEVRNFTSDDFQREIGETLRNQALRCSDTEDRFFLPPARTNEPGFFSRMFGVVAGIGLVRNQVTDACCQYRQVGVYGDATLQVSLVVVETRPRLIRCEFPRDVLTLG</sequence>
<accession>A0A6J7K0Z2</accession>
<dbReference type="AlphaFoldDB" id="A0A6J7K0Z2"/>